<evidence type="ECO:0000313" key="3">
    <source>
        <dbReference type="EMBL" id="CAH1796989.1"/>
    </source>
</evidence>
<dbReference type="AlphaFoldDB" id="A0A8S4PT31"/>
<organism evidence="3 4">
    <name type="scientific">Owenia fusiformis</name>
    <name type="common">Polychaete worm</name>
    <dbReference type="NCBI Taxonomy" id="6347"/>
    <lineage>
        <taxon>Eukaryota</taxon>
        <taxon>Metazoa</taxon>
        <taxon>Spiralia</taxon>
        <taxon>Lophotrochozoa</taxon>
        <taxon>Annelida</taxon>
        <taxon>Polychaeta</taxon>
        <taxon>Sedentaria</taxon>
        <taxon>Canalipalpata</taxon>
        <taxon>Sabellida</taxon>
        <taxon>Oweniida</taxon>
        <taxon>Oweniidae</taxon>
        <taxon>Owenia</taxon>
    </lineage>
</organism>
<keyword evidence="4" id="KW-1185">Reference proteome</keyword>
<dbReference type="Proteomes" id="UP000749559">
    <property type="component" value="Unassembled WGS sequence"/>
</dbReference>
<dbReference type="EMBL" id="CAIIXF020000010">
    <property type="protein sequence ID" value="CAH1796989.1"/>
    <property type="molecule type" value="Genomic_DNA"/>
</dbReference>
<feature type="transmembrane region" description="Helical" evidence="2">
    <location>
        <begin position="153"/>
        <end position="176"/>
    </location>
</feature>
<evidence type="ECO:0000256" key="1">
    <source>
        <dbReference type="SAM" id="MobiDB-lite"/>
    </source>
</evidence>
<feature type="transmembrane region" description="Helical" evidence="2">
    <location>
        <begin position="264"/>
        <end position="282"/>
    </location>
</feature>
<evidence type="ECO:0000256" key="2">
    <source>
        <dbReference type="SAM" id="Phobius"/>
    </source>
</evidence>
<feature type="non-terminal residue" evidence="3">
    <location>
        <position position="611"/>
    </location>
</feature>
<gene>
    <name evidence="3" type="ORF">OFUS_LOCUS21340</name>
</gene>
<feature type="transmembrane region" description="Helical" evidence="2">
    <location>
        <begin position="7"/>
        <end position="25"/>
    </location>
</feature>
<sequence length="611" mass="69960">MAYHKPTFISLTLLIYFAILDLMCLVPIPPILFWHLFCAVFGFFLTNPSNSKPKGQSKLPEPILPFWAFFKFRTNKHHSRSVRPIPLRKCIVRMNLNRIMRLNQWKSKIKIPPKQDKSDSITCDSEPRVGLLFTLVKHTKLWILRLIDTFREIICSPSAVFYLALDVLILGLRQYINRDIDDTKELLKYKCSSFEHFLSTILIWILFVTEYFGMPRELQVITILILFCVILYRAVLQTFHTEMMCLFFTIALNWVCQNESYDTMSLFFDTILIVFISINTFYTQRKKICLFCKKSPRATFENKTSTCSTINYDKYVEAFVRKHSQSVLDDNLVESDQDSIDINQTINRNITNTGGSRCCILHCTNEGSRTLKTLNGLYEIDIDQNFTTDDAGNLKICNAHYSRQPHKQSKRFRHTKQACSRQFTKSQCLHCNETYTLTSSACHSHVLNISGKTISCPCTYSIDPNTTGKTESSSSLEIAGYACSKCESYFLELIKTSNKLDSLIDDLSVPLKEQCSISKMSHPSGAEINDMPSPEKAQQTSFEQQSVDKPLFVTQSNDPNSTSYQSKSETGICEKLLSLRIESATDPLEFSCINVITELCLSLIGKPWSMA</sequence>
<accession>A0A8S4PT31</accession>
<reference evidence="3" key="1">
    <citation type="submission" date="2022-03" db="EMBL/GenBank/DDBJ databases">
        <authorList>
            <person name="Martin C."/>
        </authorList>
    </citation>
    <scope>NUCLEOTIDE SEQUENCE</scope>
</reference>
<protein>
    <submittedName>
        <fullName evidence="3">Uncharacterized protein</fullName>
    </submittedName>
</protein>
<name>A0A8S4PT31_OWEFU</name>
<feature type="transmembrane region" description="Helical" evidence="2">
    <location>
        <begin position="196"/>
        <end position="213"/>
    </location>
</feature>
<keyword evidence="2" id="KW-0472">Membrane</keyword>
<keyword evidence="2" id="KW-0812">Transmembrane</keyword>
<evidence type="ECO:0000313" key="4">
    <source>
        <dbReference type="Proteomes" id="UP000749559"/>
    </source>
</evidence>
<feature type="region of interest" description="Disordered" evidence="1">
    <location>
        <begin position="523"/>
        <end position="542"/>
    </location>
</feature>
<proteinExistence type="predicted"/>
<comment type="caution">
    <text evidence="3">The sequence shown here is derived from an EMBL/GenBank/DDBJ whole genome shotgun (WGS) entry which is preliminary data.</text>
</comment>
<keyword evidence="2" id="KW-1133">Transmembrane helix</keyword>
<feature type="transmembrane region" description="Helical" evidence="2">
    <location>
        <begin position="220"/>
        <end position="252"/>
    </location>
</feature>